<evidence type="ECO:0000313" key="1">
    <source>
        <dbReference type="EMBL" id="ANU26356.1"/>
    </source>
</evidence>
<dbReference type="InterPro" id="IPR029058">
    <property type="entry name" value="AB_hydrolase_fold"/>
</dbReference>
<dbReference type="EMBL" id="CP016540">
    <property type="protein sequence ID" value="ANU26356.1"/>
    <property type="molecule type" value="Genomic_DNA"/>
</dbReference>
<proteinExistence type="predicted"/>
<dbReference type="OrthoDB" id="1908495at2"/>
<name>A0A1B1RZK2_9BACL</name>
<accession>A0A1B1RZK2</accession>
<dbReference type="GO" id="GO:0016787">
    <property type="term" value="F:hydrolase activity"/>
    <property type="evidence" value="ECO:0007669"/>
    <property type="project" value="UniProtKB-KW"/>
</dbReference>
<dbReference type="AlphaFoldDB" id="A0A1B1RZK2"/>
<keyword evidence="2" id="KW-1185">Reference proteome</keyword>
<dbReference type="STRING" id="1302659.I858_004825"/>
<evidence type="ECO:0000313" key="2">
    <source>
        <dbReference type="Proteomes" id="UP000053354"/>
    </source>
</evidence>
<sequence length="213" mass="24330">MKAINNKVAGYKGIEVPYTVMLTEDYTKKLVIFLPGAGYTTKSPLFHFAEEIFLNENYDVLRVNYQYTDKAYDEFTMKELTEAITHDVRLVISEVLKGRNYQQFYFVGKSLGTIAMGAEMLRPEFSEAKAVWVTPLLNQEQVLNTMVNSKNQAQCYIGDKDRYYSPGAFELLKTNPNLKSTLLPDINHRLDCETDPLKSIDALKQIIAGIKNF</sequence>
<dbReference type="Gene3D" id="3.40.50.1820">
    <property type="entry name" value="alpha/beta hydrolase"/>
    <property type="match status" value="1"/>
</dbReference>
<gene>
    <name evidence="1" type="ORF">I858_004825</name>
</gene>
<reference evidence="1" key="1">
    <citation type="submission" date="2016-10" db="EMBL/GenBank/DDBJ databases">
        <authorList>
            <person name="See-Too W.S."/>
        </authorList>
    </citation>
    <scope>NUCLEOTIDE SEQUENCE</scope>
    <source>
        <strain evidence="1">L10.15</strain>
    </source>
</reference>
<dbReference type="Proteomes" id="UP000053354">
    <property type="component" value="Chromosome"/>
</dbReference>
<organism evidence="1 2">
    <name type="scientific">Planococcus versutus</name>
    <dbReference type="NCBI Taxonomy" id="1302659"/>
    <lineage>
        <taxon>Bacteria</taxon>
        <taxon>Bacillati</taxon>
        <taxon>Bacillota</taxon>
        <taxon>Bacilli</taxon>
        <taxon>Bacillales</taxon>
        <taxon>Caryophanaceae</taxon>
        <taxon>Planococcus</taxon>
    </lineage>
</organism>
<dbReference type="KEGG" id="pll:I858_004825"/>
<protein>
    <submittedName>
        <fullName evidence="1">Alpha/beta hydrolase</fullName>
    </submittedName>
</protein>
<keyword evidence="1" id="KW-0378">Hydrolase</keyword>
<dbReference type="SUPFAM" id="SSF53474">
    <property type="entry name" value="alpha/beta-Hydrolases"/>
    <property type="match status" value="1"/>
</dbReference>